<feature type="domain" description="N-acetyltransferase" evidence="1">
    <location>
        <begin position="95"/>
        <end position="248"/>
    </location>
</feature>
<dbReference type="AlphaFoldDB" id="A0A084JE68"/>
<gene>
    <name evidence="2" type="ORF">IO99_06650</name>
</gene>
<keyword evidence="2" id="KW-0808">Transferase</keyword>
<dbReference type="RefSeq" id="WP_035131493.1">
    <property type="nucleotide sequence ID" value="NZ_JPMD01000014.1"/>
</dbReference>
<dbReference type="PROSITE" id="PS51186">
    <property type="entry name" value="GNAT"/>
    <property type="match status" value="1"/>
</dbReference>
<organism evidence="2 3">
    <name type="scientific">Clostridium sulfidigenes</name>
    <dbReference type="NCBI Taxonomy" id="318464"/>
    <lineage>
        <taxon>Bacteria</taxon>
        <taxon>Bacillati</taxon>
        <taxon>Bacillota</taxon>
        <taxon>Clostridia</taxon>
        <taxon>Eubacteriales</taxon>
        <taxon>Clostridiaceae</taxon>
        <taxon>Clostridium</taxon>
    </lineage>
</organism>
<dbReference type="eggNOG" id="COG3393">
    <property type="taxonomic scope" value="Bacteria"/>
</dbReference>
<evidence type="ECO:0000313" key="2">
    <source>
        <dbReference type="EMBL" id="KEZ87252.1"/>
    </source>
</evidence>
<protein>
    <submittedName>
        <fullName evidence="2">GCN5 family acetyltransferase</fullName>
    </submittedName>
</protein>
<dbReference type="SUPFAM" id="SSF55729">
    <property type="entry name" value="Acyl-CoA N-acyltransferases (Nat)"/>
    <property type="match status" value="1"/>
</dbReference>
<dbReference type="CDD" id="cd04301">
    <property type="entry name" value="NAT_SF"/>
    <property type="match status" value="1"/>
</dbReference>
<accession>A0A084JE68</accession>
<proteinExistence type="predicted"/>
<reference evidence="2 3" key="1">
    <citation type="submission" date="2014-07" db="EMBL/GenBank/DDBJ databases">
        <title>Draft genome of Clostridium sulfidigenes 113A isolated from sediments associated with methane hydrate from Krishna Godavari basin.</title>
        <authorList>
            <person name="Honkalas V.S."/>
            <person name="Dabir A.P."/>
            <person name="Arora P."/>
            <person name="Dhakephalkar P.K."/>
        </authorList>
    </citation>
    <scope>NUCLEOTIDE SEQUENCE [LARGE SCALE GENOMIC DNA]</scope>
    <source>
        <strain evidence="2 3">113A</strain>
    </source>
</reference>
<dbReference type="GO" id="GO:0016747">
    <property type="term" value="F:acyltransferase activity, transferring groups other than amino-acyl groups"/>
    <property type="evidence" value="ECO:0007669"/>
    <property type="project" value="InterPro"/>
</dbReference>
<comment type="caution">
    <text evidence="2">The sequence shown here is derived from an EMBL/GenBank/DDBJ whole genome shotgun (WGS) entry which is preliminary data.</text>
</comment>
<dbReference type="Pfam" id="PF00583">
    <property type="entry name" value="Acetyltransf_1"/>
    <property type="match status" value="1"/>
</dbReference>
<keyword evidence="3" id="KW-1185">Reference proteome</keyword>
<dbReference type="Gene3D" id="3.40.630.30">
    <property type="match status" value="1"/>
</dbReference>
<evidence type="ECO:0000313" key="3">
    <source>
        <dbReference type="Proteomes" id="UP000028542"/>
    </source>
</evidence>
<dbReference type="InterPro" id="IPR000182">
    <property type="entry name" value="GNAT_dom"/>
</dbReference>
<dbReference type="InterPro" id="IPR016181">
    <property type="entry name" value="Acyl_CoA_acyltransferase"/>
</dbReference>
<sequence>MNKMQIKKIVKENLGKHLNCEQEIFDHNGLIFHKPIKLNEFQQNPFLEITSIEKTIIVSASDEIMENVKTLLVGKSRDEVFECPLIYGQSIYYIPDMKEMKLCDLLPQYEYFYLEGNEINKLREIKGFNNSLEFDECGNASTAIVFFAMKDGEIIGLAGASKEYNNMWEMGIDVKGNYRTGGLATVLVNHLMHKILSKNILPIYCASSSNIASQAVAHRAGLIPYWISTYKNILDGSSSYNELVKLLY</sequence>
<evidence type="ECO:0000259" key="1">
    <source>
        <dbReference type="PROSITE" id="PS51186"/>
    </source>
</evidence>
<dbReference type="Proteomes" id="UP000028542">
    <property type="component" value="Unassembled WGS sequence"/>
</dbReference>
<dbReference type="EMBL" id="JPMD01000014">
    <property type="protein sequence ID" value="KEZ87252.1"/>
    <property type="molecule type" value="Genomic_DNA"/>
</dbReference>
<dbReference type="STRING" id="318464.IO99_06650"/>
<name>A0A084JE68_9CLOT</name>